<dbReference type="Pfam" id="PF19633">
    <property type="entry name" value="SDG2_C"/>
    <property type="match status" value="3"/>
</dbReference>
<dbReference type="InterPro" id="IPR011011">
    <property type="entry name" value="Znf_FYVE_PHD"/>
</dbReference>
<feature type="compositionally biased region" description="Low complexity" evidence="7">
    <location>
        <begin position="202"/>
        <end position="211"/>
    </location>
</feature>
<evidence type="ECO:0000256" key="2">
    <source>
        <dbReference type="ARBA" id="ARBA00022771"/>
    </source>
</evidence>
<dbReference type="eggNOG" id="KOG1245">
    <property type="taxonomic scope" value="Eukaryota"/>
</dbReference>
<feature type="compositionally biased region" description="Basic and acidic residues" evidence="7">
    <location>
        <begin position="292"/>
        <end position="309"/>
    </location>
</feature>
<feature type="domain" description="SET" evidence="9">
    <location>
        <begin position="749"/>
        <end position="908"/>
    </location>
</feature>
<dbReference type="SUPFAM" id="SSF57903">
    <property type="entry name" value="FYVE/PHD zinc finger"/>
    <property type="match status" value="1"/>
</dbReference>
<dbReference type="GO" id="GO:0006325">
    <property type="term" value="P:chromatin organization"/>
    <property type="evidence" value="ECO:0007669"/>
    <property type="project" value="UniProtKB-KW"/>
</dbReference>
<dbReference type="InterPro" id="IPR036910">
    <property type="entry name" value="HMG_box_dom_sf"/>
</dbReference>
<keyword evidence="1" id="KW-0479">Metal-binding</keyword>
<feature type="compositionally biased region" description="Low complexity" evidence="7">
    <location>
        <begin position="1140"/>
        <end position="1155"/>
    </location>
</feature>
<protein>
    <submittedName>
        <fullName evidence="10">Predicted protein</fullName>
    </submittedName>
</protein>
<dbReference type="SMART" id="SM00249">
    <property type="entry name" value="PHD"/>
    <property type="match status" value="1"/>
</dbReference>
<dbReference type="Gene3D" id="2.170.270.10">
    <property type="entry name" value="SET domain"/>
    <property type="match status" value="1"/>
</dbReference>
<dbReference type="GeneID" id="9687540"/>
<evidence type="ECO:0000256" key="1">
    <source>
        <dbReference type="ARBA" id="ARBA00022723"/>
    </source>
</evidence>
<evidence type="ECO:0000259" key="8">
    <source>
        <dbReference type="PROSITE" id="PS50016"/>
    </source>
</evidence>
<dbReference type="STRING" id="564608.C1N2K0"/>
<evidence type="ECO:0000313" key="10">
    <source>
        <dbReference type="EMBL" id="EEH53599.1"/>
    </source>
</evidence>
<dbReference type="InterPro" id="IPR001214">
    <property type="entry name" value="SET_dom"/>
</dbReference>
<keyword evidence="11" id="KW-1185">Reference proteome</keyword>
<dbReference type="Gene3D" id="2.30.30.140">
    <property type="match status" value="1"/>
</dbReference>
<dbReference type="SUPFAM" id="SSF47095">
    <property type="entry name" value="HMG-box"/>
    <property type="match status" value="1"/>
</dbReference>
<feature type="compositionally biased region" description="Pro residues" evidence="7">
    <location>
        <begin position="263"/>
        <end position="272"/>
    </location>
</feature>
<keyword evidence="2 5" id="KW-0863">Zinc-finger</keyword>
<feature type="compositionally biased region" description="Acidic residues" evidence="7">
    <location>
        <begin position="1"/>
        <end position="10"/>
    </location>
</feature>
<feature type="region of interest" description="Disordered" evidence="7">
    <location>
        <begin position="989"/>
        <end position="1012"/>
    </location>
</feature>
<name>C1N2K0_MICPC</name>
<dbReference type="InterPro" id="IPR013083">
    <property type="entry name" value="Znf_RING/FYVE/PHD"/>
</dbReference>
<dbReference type="Gene3D" id="1.10.30.10">
    <property type="entry name" value="High mobility group box domain"/>
    <property type="match status" value="1"/>
</dbReference>
<feature type="region of interest" description="Disordered" evidence="7">
    <location>
        <begin position="1135"/>
        <end position="1155"/>
    </location>
</feature>
<dbReference type="RefSeq" id="XP_003061887.1">
    <property type="nucleotide sequence ID" value="XM_003061841.1"/>
</dbReference>
<feature type="region of interest" description="Disordered" evidence="7">
    <location>
        <begin position="1"/>
        <end position="309"/>
    </location>
</feature>
<feature type="compositionally biased region" description="Basic and acidic residues" evidence="7">
    <location>
        <begin position="990"/>
        <end position="1000"/>
    </location>
</feature>
<proteinExistence type="predicted"/>
<evidence type="ECO:0000259" key="9">
    <source>
        <dbReference type="PROSITE" id="PS50280"/>
    </source>
</evidence>
<feature type="domain" description="PHD-type" evidence="8">
    <location>
        <begin position="417"/>
        <end position="465"/>
    </location>
</feature>
<keyword evidence="6" id="KW-0175">Coiled coil</keyword>
<keyword evidence="4" id="KW-0156">Chromatin regulator</keyword>
<feature type="compositionally biased region" description="Low complexity" evidence="7">
    <location>
        <begin position="116"/>
        <end position="132"/>
    </location>
</feature>
<dbReference type="InterPro" id="IPR046341">
    <property type="entry name" value="SET_dom_sf"/>
</dbReference>
<feature type="compositionally biased region" description="Basic and acidic residues" evidence="7">
    <location>
        <begin position="173"/>
        <end position="197"/>
    </location>
</feature>
<dbReference type="CDD" id="cd00084">
    <property type="entry name" value="HMG-box_SF"/>
    <property type="match status" value="1"/>
</dbReference>
<feature type="compositionally biased region" description="Basic and acidic residues" evidence="7">
    <location>
        <begin position="869"/>
        <end position="880"/>
    </location>
</feature>
<dbReference type="PROSITE" id="PS50016">
    <property type="entry name" value="ZF_PHD_2"/>
    <property type="match status" value="1"/>
</dbReference>
<evidence type="ECO:0000256" key="5">
    <source>
        <dbReference type="PROSITE-ProRule" id="PRU00146"/>
    </source>
</evidence>
<dbReference type="SUPFAM" id="SSF82199">
    <property type="entry name" value="SET domain"/>
    <property type="match status" value="1"/>
</dbReference>
<dbReference type="PROSITE" id="PS50280">
    <property type="entry name" value="SET"/>
    <property type="match status" value="1"/>
</dbReference>
<evidence type="ECO:0000313" key="11">
    <source>
        <dbReference type="Proteomes" id="UP000001876"/>
    </source>
</evidence>
<dbReference type="KEGG" id="mpp:MICPUCDRAFT_51562"/>
<dbReference type="InterPro" id="IPR019787">
    <property type="entry name" value="Znf_PHD-finger"/>
</dbReference>
<dbReference type="OMA" id="VEERPMW"/>
<keyword evidence="3" id="KW-0862">Zinc</keyword>
<dbReference type="PANTHER" id="PTHR46655">
    <property type="entry name" value="HISTONE-LYSINE N-METHYLTRANSFERASE ATXR3"/>
    <property type="match status" value="1"/>
</dbReference>
<feature type="region of interest" description="Disordered" evidence="7">
    <location>
        <begin position="860"/>
        <end position="880"/>
    </location>
</feature>
<feature type="coiled-coil region" evidence="6">
    <location>
        <begin position="1101"/>
        <end position="1128"/>
    </location>
</feature>
<feature type="compositionally biased region" description="Low complexity" evidence="7">
    <location>
        <begin position="64"/>
        <end position="85"/>
    </location>
</feature>
<reference evidence="10 11" key="1">
    <citation type="journal article" date="2009" name="Science">
        <title>Green evolution and dynamic adaptations revealed by genomes of the marine picoeukaryotes Micromonas.</title>
        <authorList>
            <person name="Worden A.Z."/>
            <person name="Lee J.H."/>
            <person name="Mock T."/>
            <person name="Rouze P."/>
            <person name="Simmons M.P."/>
            <person name="Aerts A.L."/>
            <person name="Allen A.E."/>
            <person name="Cuvelier M.L."/>
            <person name="Derelle E."/>
            <person name="Everett M.V."/>
            <person name="Foulon E."/>
            <person name="Grimwood J."/>
            <person name="Gundlach H."/>
            <person name="Henrissat B."/>
            <person name="Napoli C."/>
            <person name="McDonald S.M."/>
            <person name="Parker M.S."/>
            <person name="Rombauts S."/>
            <person name="Salamov A."/>
            <person name="Von Dassow P."/>
            <person name="Badger J.H."/>
            <person name="Coutinho P.M."/>
            <person name="Demir E."/>
            <person name="Dubchak I."/>
            <person name="Gentemann C."/>
            <person name="Eikrem W."/>
            <person name="Gready J.E."/>
            <person name="John U."/>
            <person name="Lanier W."/>
            <person name="Lindquist E.A."/>
            <person name="Lucas S."/>
            <person name="Mayer K.F."/>
            <person name="Moreau H."/>
            <person name="Not F."/>
            <person name="Otillar R."/>
            <person name="Panaud O."/>
            <person name="Pangilinan J."/>
            <person name="Paulsen I."/>
            <person name="Piegu B."/>
            <person name="Poliakov A."/>
            <person name="Robbens S."/>
            <person name="Schmutz J."/>
            <person name="Toulza E."/>
            <person name="Wyss T."/>
            <person name="Zelensky A."/>
            <person name="Zhou K."/>
            <person name="Armbrust E.V."/>
            <person name="Bhattacharya D."/>
            <person name="Goodenough U.W."/>
            <person name="Van de Peer Y."/>
            <person name="Grigoriev I.V."/>
        </authorList>
    </citation>
    <scope>NUCLEOTIDE SEQUENCE [LARGE SCALE GENOMIC DNA]</scope>
    <source>
        <strain evidence="10 11">CCMP1545</strain>
    </source>
</reference>
<evidence type="ECO:0000256" key="4">
    <source>
        <dbReference type="ARBA" id="ARBA00022853"/>
    </source>
</evidence>
<dbReference type="GO" id="GO:0008270">
    <property type="term" value="F:zinc ion binding"/>
    <property type="evidence" value="ECO:0007669"/>
    <property type="project" value="UniProtKB-KW"/>
</dbReference>
<feature type="compositionally biased region" description="Pro residues" evidence="7">
    <location>
        <begin position="86"/>
        <end position="105"/>
    </location>
</feature>
<organism evidence="11">
    <name type="scientific">Micromonas pusilla (strain CCMP1545)</name>
    <name type="common">Picoplanktonic green alga</name>
    <dbReference type="NCBI Taxonomy" id="564608"/>
    <lineage>
        <taxon>Eukaryota</taxon>
        <taxon>Viridiplantae</taxon>
        <taxon>Chlorophyta</taxon>
        <taxon>Mamiellophyceae</taxon>
        <taxon>Mamiellales</taxon>
        <taxon>Mamiellaceae</taxon>
        <taxon>Micromonas</taxon>
    </lineage>
</organism>
<sequence>MKREEPEPDGGEWGIIETAAATPSKAPRLEARDLSPPPEAPGPSLPPDGALGRSDDRPRAPVEALASFASTTTTTMACAFAAISAEPPPPPAPAPAPAPRSPPPTDDSAASDDARAPPAATNDATATATATAMPPPSREPSPERPPEPPSSLIARADVETKDEEDAAAAKATVDARAEKGEEEHREDPRGRVPDVAERSSVPAAAAAAEEPPAQPPAPMDVDDEEEEEEKETHRREEENPSVPPPAEATAEKEELIEAAPATSPEPPRPPPLVNAADGQGQRRSTEDLAAAWREKEAERRAQWKAAHDETPWAKWKRVQNDPDPFCRDVIARLERAEREEPYHQVGENWRRAPWDVNPYEPIRPGFVVARDLPAPDSQIVLEKLRTNLEAGWMDQPPPRSPPPDPTAIAAANAAMDDVPCLVCGKTDGEDDFVLCETCPKGGHFQCLGMRAVPEDDWYCQACVLAKTSGEEGGGGGDAAETPAPAAIAAAIAAAYEPPAPPDVRCRAPLRLGVDVEERPMWGMDCYTRTAVFAAISGAAAFKGDDAVAAARREAFFTRRLMTTVHTMGEDGWDLALAAEKLRDEAKAAMERGGDAEGTSTVAPPPPPTTIAERDVVDACEHILRAIREVDEAGISTVPPPKVKLKTGQVSVSGYMMYCREARKDPCPKFQALSAKAKLKAMGRAWNRMDADEIARYEALAKEEKILKQAERAAEELAAAEAAEAAAAEEKKAKAAAEEEAPAAAAPPPPPATTRRHFRLHPKGVGVVCIRPEGLPAGTYVNDYLGEIYAPWRWYERQDAIKKREPGKELPDFFNITLERPAEDAAGYDTLFVEAAHRCTFSSRLSHSCAPNVHTVGVVVDASESGGDTSDDKAAEEKKARESDAAKLTIAQYTTRRVEYGEELCWNYSCVTESEKEYRAAICLCSAPTCKGAFLDYAGSSAFTVVMARRHNFLDRNAILMRACSEPVTPADRALLAANGIKSSALTMHLPADEPRGDDRPPGASYQSQKKKPAVPRYAASDFKVGCAVKVYWRSDDAWYAGVIQDQQGAEGGAEEGAVLSKIVYDDGDVETLDLVGGAEKVVLVTRADGEPTGDGDVEYDVDAEDDDAADAANEANEANDAADAADDEEVAAADDEEVAAADATDATDAKTTTTTDAGRTIPVECPEWLVKWAALTLEYVDLERALLPDALLEQPLDGIAYDAAFASATAAGVVATRLQNIIITLDKIKYVLRQPGQCRAPFLRPLTEEEVVDHLWSGEHGVLKRAAEEATIAAKCKGALAKRQRDRGGGATAAPPKPSVDRPDAASCAALRDLLDGPRPRDAKAARAGLLTASNILRDAPSGAHAAAADALFMYAHVEHWCTPEKFNGFTSPPVHLEPLPPGERRAKLPMFCKGDAANIAKKKYQARSISHWSPYDRVGVPHFAWGQLVSWFKQTVYDPSASLSAERRGTMSLPDPESFYACAPGEYRKRERKAMLKSLERKPDAMWPTTWSFSFRNPAKVYGSPWLDDAIGAGRGEAAKTPGLLRELARLGEGGARVGGGGGDGGEKPKEAKLVVTLRM</sequence>
<feature type="region of interest" description="Disordered" evidence="7">
    <location>
        <begin position="1281"/>
        <end position="1304"/>
    </location>
</feature>
<dbReference type="InterPro" id="IPR001965">
    <property type="entry name" value="Znf_PHD"/>
</dbReference>
<feature type="compositionally biased region" description="Acidic residues" evidence="7">
    <location>
        <begin position="220"/>
        <end position="229"/>
    </location>
</feature>
<dbReference type="Gene3D" id="3.30.40.10">
    <property type="entry name" value="Zinc/RING finger domain, C3HC4 (zinc finger)"/>
    <property type="match status" value="1"/>
</dbReference>
<dbReference type="OrthoDB" id="308383at2759"/>
<dbReference type="PANTHER" id="PTHR46655:SF1">
    <property type="entry name" value="HISTONE-LYSINE N-METHYLTRANSFERASE ATXR3"/>
    <property type="match status" value="1"/>
</dbReference>
<dbReference type="Pfam" id="PF00628">
    <property type="entry name" value="PHD"/>
    <property type="match status" value="1"/>
</dbReference>
<dbReference type="EMBL" id="GG663745">
    <property type="protein sequence ID" value="EEH53599.1"/>
    <property type="molecule type" value="Genomic_DNA"/>
</dbReference>
<evidence type="ECO:0000256" key="3">
    <source>
        <dbReference type="ARBA" id="ARBA00022833"/>
    </source>
</evidence>
<dbReference type="SMART" id="SM00317">
    <property type="entry name" value="SET"/>
    <property type="match status" value="1"/>
</dbReference>
<evidence type="ECO:0000256" key="7">
    <source>
        <dbReference type="SAM" id="MobiDB-lite"/>
    </source>
</evidence>
<dbReference type="InterPro" id="IPR045606">
    <property type="entry name" value="ATXR3_C"/>
</dbReference>
<evidence type="ECO:0000256" key="6">
    <source>
        <dbReference type="SAM" id="Coils"/>
    </source>
</evidence>
<dbReference type="Proteomes" id="UP000001876">
    <property type="component" value="Unassembled WGS sequence"/>
</dbReference>
<feature type="region of interest" description="Disordered" evidence="7">
    <location>
        <begin position="728"/>
        <end position="756"/>
    </location>
</feature>
<feature type="compositionally biased region" description="Pro residues" evidence="7">
    <location>
        <begin position="35"/>
        <end position="46"/>
    </location>
</feature>
<accession>C1N2K0</accession>
<dbReference type="eggNOG" id="KOG1080">
    <property type="taxonomic scope" value="Eukaryota"/>
</dbReference>
<gene>
    <name evidence="10" type="ORF">MICPUCDRAFT_51562</name>
</gene>